<keyword evidence="6 12" id="KW-0274">FAD</keyword>
<dbReference type="PANTHER" id="PTHR45754">
    <property type="entry name" value="METHYLENETETRAHYDROFOLATE REDUCTASE"/>
    <property type="match status" value="1"/>
</dbReference>
<evidence type="ECO:0000256" key="5">
    <source>
        <dbReference type="ARBA" id="ARBA00022630"/>
    </source>
</evidence>
<evidence type="ECO:0000313" key="14">
    <source>
        <dbReference type="Proteomes" id="UP000494245"/>
    </source>
</evidence>
<evidence type="ECO:0000256" key="8">
    <source>
        <dbReference type="ARBA" id="ARBA00023027"/>
    </source>
</evidence>
<dbReference type="RefSeq" id="WP_173080819.1">
    <property type="nucleotide sequence ID" value="NZ_BLTE01000001.1"/>
</dbReference>
<comment type="cofactor">
    <cofactor evidence="1 12">
        <name>FAD</name>
        <dbReference type="ChEBI" id="CHEBI:57692"/>
    </cofactor>
</comment>
<dbReference type="InterPro" id="IPR003171">
    <property type="entry name" value="Mehydrof_redctse-like"/>
</dbReference>
<dbReference type="Proteomes" id="UP000494245">
    <property type="component" value="Unassembled WGS sequence"/>
</dbReference>
<comment type="caution">
    <text evidence="13">The sequence shown here is derived from an EMBL/GenBank/DDBJ whole genome shotgun (WGS) entry which is preliminary data.</text>
</comment>
<evidence type="ECO:0000256" key="9">
    <source>
        <dbReference type="ARBA" id="ARBA00023167"/>
    </source>
</evidence>
<keyword evidence="8" id="KW-0520">NAD</keyword>
<reference evidence="13 14" key="2">
    <citation type="submission" date="2020-05" db="EMBL/GenBank/DDBJ databases">
        <title>Draft genome sequence of Desulfovibrio sp. strainFSS-1.</title>
        <authorList>
            <person name="Shimoshige H."/>
            <person name="Kobayashi H."/>
            <person name="Maekawa T."/>
        </authorList>
    </citation>
    <scope>NUCLEOTIDE SEQUENCE [LARGE SCALE GENOMIC DNA]</scope>
    <source>
        <strain evidence="13 14">SIID29052-01</strain>
    </source>
</reference>
<evidence type="ECO:0000256" key="2">
    <source>
        <dbReference type="ARBA" id="ARBA00004777"/>
    </source>
</evidence>
<dbReference type="InterPro" id="IPR004620">
    <property type="entry name" value="MTHF_reductase_bac"/>
</dbReference>
<dbReference type="EMBL" id="BLTE01000001">
    <property type="protein sequence ID" value="GFK92604.1"/>
    <property type="molecule type" value="Genomic_DNA"/>
</dbReference>
<dbReference type="GO" id="GO:0071949">
    <property type="term" value="F:FAD binding"/>
    <property type="evidence" value="ECO:0007669"/>
    <property type="project" value="TreeGrafter"/>
</dbReference>
<organism evidence="13 14">
    <name type="scientific">Fundidesulfovibrio magnetotacticus</name>
    <dbReference type="NCBI Taxonomy" id="2730080"/>
    <lineage>
        <taxon>Bacteria</taxon>
        <taxon>Pseudomonadati</taxon>
        <taxon>Thermodesulfobacteriota</taxon>
        <taxon>Desulfovibrionia</taxon>
        <taxon>Desulfovibrionales</taxon>
        <taxon>Desulfovibrionaceae</taxon>
        <taxon>Fundidesulfovibrio</taxon>
    </lineage>
</organism>
<reference evidence="13 14" key="1">
    <citation type="submission" date="2020-04" db="EMBL/GenBank/DDBJ databases">
        <authorList>
            <consortium name="Desulfovibrio sp. FSS-1 genome sequencing consortium"/>
            <person name="Shimoshige H."/>
            <person name="Kobayashi H."/>
            <person name="Maekawa T."/>
        </authorList>
    </citation>
    <scope>NUCLEOTIDE SEQUENCE [LARGE SCALE GENOMIC DNA]</scope>
    <source>
        <strain evidence="13 14">SIID29052-01</strain>
    </source>
</reference>
<evidence type="ECO:0000256" key="10">
    <source>
        <dbReference type="ARBA" id="ARBA00034478"/>
    </source>
</evidence>
<dbReference type="GO" id="GO:0035999">
    <property type="term" value="P:tetrahydrofolate interconversion"/>
    <property type="evidence" value="ECO:0007669"/>
    <property type="project" value="UniProtKB-UniPathway"/>
</dbReference>
<evidence type="ECO:0000313" key="13">
    <source>
        <dbReference type="EMBL" id="GFK92604.1"/>
    </source>
</evidence>
<comment type="pathway">
    <text evidence="2 12">One-carbon metabolism; tetrahydrofolate interconversion.</text>
</comment>
<name>A0A6V8LLM0_9BACT</name>
<dbReference type="NCBIfam" id="TIGR00676">
    <property type="entry name" value="fadh2"/>
    <property type="match status" value="1"/>
</dbReference>
<dbReference type="AlphaFoldDB" id="A0A6V8LLM0"/>
<evidence type="ECO:0000256" key="3">
    <source>
        <dbReference type="ARBA" id="ARBA00006743"/>
    </source>
</evidence>
<evidence type="ECO:0000256" key="11">
    <source>
        <dbReference type="ARBA" id="ARBA00048628"/>
    </source>
</evidence>
<keyword evidence="14" id="KW-1185">Reference proteome</keyword>
<evidence type="ECO:0000256" key="7">
    <source>
        <dbReference type="ARBA" id="ARBA00023002"/>
    </source>
</evidence>
<dbReference type="UniPathway" id="UPA00193"/>
<dbReference type="PANTHER" id="PTHR45754:SF3">
    <property type="entry name" value="METHYLENETETRAHYDROFOLATE REDUCTASE (NADPH)"/>
    <property type="match status" value="1"/>
</dbReference>
<dbReference type="GO" id="GO:0005829">
    <property type="term" value="C:cytosol"/>
    <property type="evidence" value="ECO:0007669"/>
    <property type="project" value="InterPro"/>
</dbReference>
<keyword evidence="5 12" id="KW-0285">Flavoprotein</keyword>
<dbReference type="CDD" id="cd00537">
    <property type="entry name" value="MTHFR"/>
    <property type="match status" value="1"/>
</dbReference>
<dbReference type="GO" id="GO:0106312">
    <property type="term" value="F:methylenetetrahydrofolate reductase (NADH) activity"/>
    <property type="evidence" value="ECO:0007669"/>
    <property type="project" value="UniProtKB-EC"/>
</dbReference>
<dbReference type="InterPro" id="IPR029041">
    <property type="entry name" value="FAD-linked_oxidoreductase-like"/>
</dbReference>
<dbReference type="Pfam" id="PF02219">
    <property type="entry name" value="MTHFR"/>
    <property type="match status" value="1"/>
</dbReference>
<gene>
    <name evidence="13" type="primary">metF</name>
    <name evidence="13" type="ORF">NNJEOMEG_00429</name>
</gene>
<dbReference type="EC" id="1.5.1.54" evidence="12"/>
<dbReference type="Gene3D" id="3.20.20.220">
    <property type="match status" value="1"/>
</dbReference>
<comment type="similarity">
    <text evidence="3 12">Belongs to the methylenetetrahydrofolate reductase family.</text>
</comment>
<keyword evidence="9" id="KW-0486">Methionine biosynthesis</keyword>
<evidence type="ECO:0000256" key="4">
    <source>
        <dbReference type="ARBA" id="ARBA00022605"/>
    </source>
</evidence>
<protein>
    <recommendedName>
        <fullName evidence="12">Methylenetetrahydrofolate reductase</fullName>
        <ecNumber evidence="12">1.5.1.54</ecNumber>
    </recommendedName>
</protein>
<evidence type="ECO:0000256" key="12">
    <source>
        <dbReference type="RuleBase" id="RU003862"/>
    </source>
</evidence>
<keyword evidence="4" id="KW-0028">Amino-acid biosynthesis</keyword>
<keyword evidence="7 12" id="KW-0560">Oxidoreductase</keyword>
<sequence>MRIDDLLSRGKQFISLEFFPPKEKDAWPAFFYEAGRLSVLKPLFVSVTYGAGGSTQANTLELVTRFSRDLGQNPMAHLTCVGASEESLRSFMDALKAAGVDNVLALRGDPPQNQPDFTLEGQAFQHGSDLAGFIRQAYPDLCIGVAGYPEKHPQAESLDADIDFLKLKIEKGGNFVITQLFFDNDHYFRFVERCRARGIDAPVIPGVLPILNLASIKRILSMCGATLPPDYLARLEAANASGGAEAVRAEGVAYARAQCRDLLERGAPGVHLYTLNKAQACLDIAGDLKLG</sequence>
<evidence type="ECO:0000256" key="1">
    <source>
        <dbReference type="ARBA" id="ARBA00001974"/>
    </source>
</evidence>
<dbReference type="GO" id="GO:0009086">
    <property type="term" value="P:methionine biosynthetic process"/>
    <property type="evidence" value="ECO:0007669"/>
    <property type="project" value="UniProtKB-KW"/>
</dbReference>
<proteinExistence type="inferred from homology"/>
<accession>A0A6V8LLM0</accession>
<evidence type="ECO:0000256" key="6">
    <source>
        <dbReference type="ARBA" id="ARBA00022827"/>
    </source>
</evidence>
<dbReference type="SUPFAM" id="SSF51730">
    <property type="entry name" value="FAD-linked oxidoreductase"/>
    <property type="match status" value="1"/>
</dbReference>
<comment type="catalytic activity">
    <reaction evidence="11">
        <text>(6S)-5-methyl-5,6,7,8-tetrahydrofolate + NAD(+) = (6R)-5,10-methylene-5,6,7,8-tetrahydrofolate + NADH + H(+)</text>
        <dbReference type="Rhea" id="RHEA:19821"/>
        <dbReference type="ChEBI" id="CHEBI:15378"/>
        <dbReference type="ChEBI" id="CHEBI:15636"/>
        <dbReference type="ChEBI" id="CHEBI:18608"/>
        <dbReference type="ChEBI" id="CHEBI:57540"/>
        <dbReference type="ChEBI" id="CHEBI:57945"/>
        <dbReference type="EC" id="1.5.1.54"/>
    </reaction>
    <physiologicalReaction direction="right-to-left" evidence="11">
        <dbReference type="Rhea" id="RHEA:19823"/>
    </physiologicalReaction>
</comment>
<comment type="pathway">
    <text evidence="10">Amino-acid biosynthesis; L-methionine biosynthesis via de novo pathway.</text>
</comment>